<evidence type="ECO:0000256" key="4">
    <source>
        <dbReference type="SAM" id="MobiDB-lite"/>
    </source>
</evidence>
<comment type="caution">
    <text evidence="7">The sequence shown here is derived from an EMBL/GenBank/DDBJ whole genome shotgun (WGS) entry which is preliminary data.</text>
</comment>
<dbReference type="AlphaFoldDB" id="A0A6P2C861"/>
<evidence type="ECO:0000313" key="8">
    <source>
        <dbReference type="Proteomes" id="UP000460272"/>
    </source>
</evidence>
<keyword evidence="1" id="KW-0813">Transport</keyword>
<evidence type="ECO:0000256" key="5">
    <source>
        <dbReference type="SAM" id="Phobius"/>
    </source>
</evidence>
<evidence type="ECO:0000313" key="7">
    <source>
        <dbReference type="EMBL" id="TVZ06685.1"/>
    </source>
</evidence>
<dbReference type="InterPro" id="IPR051120">
    <property type="entry name" value="ABC_AA/LPS_Transport"/>
</dbReference>
<keyword evidence="5" id="KW-0472">Membrane</keyword>
<dbReference type="OrthoDB" id="9805514at2"/>
<feature type="transmembrane region" description="Helical" evidence="5">
    <location>
        <begin position="23"/>
        <end position="55"/>
    </location>
</feature>
<dbReference type="PROSITE" id="PS50893">
    <property type="entry name" value="ABC_TRANSPORTER_2"/>
    <property type="match status" value="1"/>
</dbReference>
<protein>
    <submittedName>
        <fullName evidence="7">ATP-binding cassette domain-containing protein</fullName>
    </submittedName>
</protein>
<organism evidence="7 8">
    <name type="scientific">Trebonia kvetii</name>
    <dbReference type="NCBI Taxonomy" id="2480626"/>
    <lineage>
        <taxon>Bacteria</taxon>
        <taxon>Bacillati</taxon>
        <taxon>Actinomycetota</taxon>
        <taxon>Actinomycetes</taxon>
        <taxon>Streptosporangiales</taxon>
        <taxon>Treboniaceae</taxon>
        <taxon>Trebonia</taxon>
    </lineage>
</organism>
<evidence type="ECO:0000256" key="1">
    <source>
        <dbReference type="ARBA" id="ARBA00022448"/>
    </source>
</evidence>
<sequence length="342" mass="36650">MACHNLDDSVTYDPFDILNSLNLVIFTLIGGIGYILGPLFGALIFPSGIFTYIFFGHDAVQRWLITIGGFGLILSLIFNPHGQTQPLGALWRKIWKWGGPARDRVGAPLPVRPKAGLEVRGLTVGYGVVTAVEDLDLTIAPGCIVGLIGPNGAGKTTAIDAVSGFVKPRSGTISLGGKDLSAGSPHRRAVAGVGRTFQTVEPFGDLTVAENLAVTLEPVRWWHWATDLFYPRRVALPAADGRQAGRRRAAGGAVRPPGPGTGQSRVRAAARNGRPGRAGRGPAGGHRVHREVLPRGRLNRRLNGLPPHGKGPRTSRGPFPCGFYAGLQSSRKMYRSATRWWL</sequence>
<dbReference type="Gene3D" id="3.40.50.300">
    <property type="entry name" value="P-loop containing nucleotide triphosphate hydrolases"/>
    <property type="match status" value="1"/>
</dbReference>
<dbReference type="InterPro" id="IPR027417">
    <property type="entry name" value="P-loop_NTPase"/>
</dbReference>
<feature type="transmembrane region" description="Helical" evidence="5">
    <location>
        <begin position="62"/>
        <end position="78"/>
    </location>
</feature>
<dbReference type="GO" id="GO:0005886">
    <property type="term" value="C:plasma membrane"/>
    <property type="evidence" value="ECO:0007669"/>
    <property type="project" value="TreeGrafter"/>
</dbReference>
<dbReference type="GO" id="GO:0005524">
    <property type="term" value="F:ATP binding"/>
    <property type="evidence" value="ECO:0007669"/>
    <property type="project" value="UniProtKB-KW"/>
</dbReference>
<feature type="domain" description="ABC transporter" evidence="6">
    <location>
        <begin position="117"/>
        <end position="329"/>
    </location>
</feature>
<dbReference type="Pfam" id="PF00005">
    <property type="entry name" value="ABC_tran"/>
    <property type="match status" value="1"/>
</dbReference>
<dbReference type="InterPro" id="IPR003439">
    <property type="entry name" value="ABC_transporter-like_ATP-bd"/>
</dbReference>
<dbReference type="PANTHER" id="PTHR45772">
    <property type="entry name" value="CONSERVED COMPONENT OF ABC TRANSPORTER FOR NATURAL AMINO ACIDS-RELATED"/>
    <property type="match status" value="1"/>
</dbReference>
<dbReference type="SUPFAM" id="SSF52540">
    <property type="entry name" value="P-loop containing nucleoside triphosphate hydrolases"/>
    <property type="match status" value="1"/>
</dbReference>
<accession>A0A6P2C861</accession>
<keyword evidence="8" id="KW-1185">Reference proteome</keyword>
<reference evidence="7 8" key="1">
    <citation type="submission" date="2018-11" db="EMBL/GenBank/DDBJ databases">
        <title>Trebonia kvetii gen.nov., sp.nov., a novel acidophilic actinobacterium, and proposal of the new actinobacterial family Treboniaceae fam. nov.</title>
        <authorList>
            <person name="Rapoport D."/>
            <person name="Sagova-Mareckova M."/>
            <person name="Sedlacek I."/>
            <person name="Provaznik J."/>
            <person name="Kralova S."/>
            <person name="Pavlinic D."/>
            <person name="Benes V."/>
            <person name="Kopecky J."/>
        </authorList>
    </citation>
    <scope>NUCLEOTIDE SEQUENCE [LARGE SCALE GENOMIC DNA]</scope>
    <source>
        <strain evidence="7 8">15Tr583</strain>
    </source>
</reference>
<evidence type="ECO:0000256" key="3">
    <source>
        <dbReference type="ARBA" id="ARBA00022840"/>
    </source>
</evidence>
<name>A0A6P2C861_9ACTN</name>
<feature type="compositionally biased region" description="Low complexity" evidence="4">
    <location>
        <begin position="265"/>
        <end position="275"/>
    </location>
</feature>
<evidence type="ECO:0000259" key="6">
    <source>
        <dbReference type="PROSITE" id="PS50893"/>
    </source>
</evidence>
<dbReference type="GO" id="GO:0016887">
    <property type="term" value="F:ATP hydrolysis activity"/>
    <property type="evidence" value="ECO:0007669"/>
    <property type="project" value="InterPro"/>
</dbReference>
<feature type="region of interest" description="Disordered" evidence="4">
    <location>
        <begin position="241"/>
        <end position="320"/>
    </location>
</feature>
<keyword evidence="2" id="KW-0547">Nucleotide-binding</keyword>
<keyword evidence="5" id="KW-0812">Transmembrane</keyword>
<dbReference type="Proteomes" id="UP000460272">
    <property type="component" value="Unassembled WGS sequence"/>
</dbReference>
<evidence type="ECO:0000256" key="2">
    <source>
        <dbReference type="ARBA" id="ARBA00022741"/>
    </source>
</evidence>
<gene>
    <name evidence="7" type="ORF">EAS64_04715</name>
</gene>
<dbReference type="PANTHER" id="PTHR45772:SF1">
    <property type="entry name" value="ABC TRANSPORTER ATP-BINDING PROTEIN"/>
    <property type="match status" value="1"/>
</dbReference>
<keyword evidence="5" id="KW-1133">Transmembrane helix</keyword>
<keyword evidence="3 7" id="KW-0067">ATP-binding</keyword>
<proteinExistence type="predicted"/>
<dbReference type="EMBL" id="RPFW01000001">
    <property type="protein sequence ID" value="TVZ06685.1"/>
    <property type="molecule type" value="Genomic_DNA"/>
</dbReference>